<name>A0A4R2JNG8_9PSEU</name>
<organism evidence="1 2">
    <name type="scientific">Actinocrispum wychmicini</name>
    <dbReference type="NCBI Taxonomy" id="1213861"/>
    <lineage>
        <taxon>Bacteria</taxon>
        <taxon>Bacillati</taxon>
        <taxon>Actinomycetota</taxon>
        <taxon>Actinomycetes</taxon>
        <taxon>Pseudonocardiales</taxon>
        <taxon>Pseudonocardiaceae</taxon>
        <taxon>Actinocrispum</taxon>
    </lineage>
</organism>
<evidence type="ECO:0000313" key="1">
    <source>
        <dbReference type="EMBL" id="TCO55725.1"/>
    </source>
</evidence>
<evidence type="ECO:0000313" key="2">
    <source>
        <dbReference type="Proteomes" id="UP000295680"/>
    </source>
</evidence>
<reference evidence="1 2" key="1">
    <citation type="submission" date="2019-03" db="EMBL/GenBank/DDBJ databases">
        <title>Genomic Encyclopedia of Type Strains, Phase IV (KMG-IV): sequencing the most valuable type-strain genomes for metagenomic binning, comparative biology and taxonomic classification.</title>
        <authorList>
            <person name="Goeker M."/>
        </authorList>
    </citation>
    <scope>NUCLEOTIDE SEQUENCE [LARGE SCALE GENOMIC DNA]</scope>
    <source>
        <strain evidence="1 2">DSM 45934</strain>
    </source>
</reference>
<dbReference type="AlphaFoldDB" id="A0A4R2JNG8"/>
<sequence>MLIAEVLALGHEVAVPRCVLPRSILDGVTSEYEIAA</sequence>
<proteinExistence type="predicted"/>
<comment type="caution">
    <text evidence="1">The sequence shown here is derived from an EMBL/GenBank/DDBJ whole genome shotgun (WGS) entry which is preliminary data.</text>
</comment>
<gene>
    <name evidence="1" type="ORF">EV192_107148</name>
</gene>
<keyword evidence="2" id="KW-1185">Reference proteome</keyword>
<accession>A0A4R2JNG8</accession>
<protein>
    <submittedName>
        <fullName evidence="1">Uncharacterized protein</fullName>
    </submittedName>
</protein>
<dbReference type="Proteomes" id="UP000295680">
    <property type="component" value="Unassembled WGS sequence"/>
</dbReference>
<dbReference type="EMBL" id="SLWS01000007">
    <property type="protein sequence ID" value="TCO55725.1"/>
    <property type="molecule type" value="Genomic_DNA"/>
</dbReference>